<dbReference type="EMBL" id="GL832966">
    <property type="protein sequence ID" value="EGD73541.1"/>
    <property type="molecule type" value="Genomic_DNA"/>
</dbReference>
<feature type="domain" description="Rho-GAP" evidence="3">
    <location>
        <begin position="1"/>
        <end position="81"/>
    </location>
</feature>
<dbReference type="SUPFAM" id="SSF48350">
    <property type="entry name" value="GTPase activation domain, GAP"/>
    <property type="match status" value="1"/>
</dbReference>
<accession>F2UAX5</accession>
<dbReference type="GO" id="GO:0005096">
    <property type="term" value="F:GTPase activator activity"/>
    <property type="evidence" value="ECO:0007669"/>
    <property type="project" value="TreeGrafter"/>
</dbReference>
<dbReference type="GO" id="GO:0007165">
    <property type="term" value="P:signal transduction"/>
    <property type="evidence" value="ECO:0007669"/>
    <property type="project" value="InterPro"/>
</dbReference>
<keyword evidence="5" id="KW-1185">Reference proteome</keyword>
<dbReference type="PANTHER" id="PTHR15670">
    <property type="entry name" value="RHO GTPASE ACTIVATING PROTEIN 11A"/>
    <property type="match status" value="1"/>
</dbReference>
<protein>
    <recommendedName>
        <fullName evidence="3">Rho-GAP domain-containing protein</fullName>
    </recommendedName>
</protein>
<dbReference type="InterPro" id="IPR008936">
    <property type="entry name" value="Rho_GTPase_activation_prot"/>
</dbReference>
<organism evidence="5">
    <name type="scientific">Salpingoeca rosetta (strain ATCC 50818 / BSB-021)</name>
    <dbReference type="NCBI Taxonomy" id="946362"/>
    <lineage>
        <taxon>Eukaryota</taxon>
        <taxon>Choanoflagellata</taxon>
        <taxon>Craspedida</taxon>
        <taxon>Salpingoecidae</taxon>
        <taxon>Salpingoeca</taxon>
    </lineage>
</organism>
<feature type="compositionally biased region" description="Basic and acidic residues" evidence="1">
    <location>
        <begin position="142"/>
        <end position="158"/>
    </location>
</feature>
<evidence type="ECO:0000313" key="5">
    <source>
        <dbReference type="Proteomes" id="UP000007799"/>
    </source>
</evidence>
<dbReference type="PANTHER" id="PTHR15670:SF4">
    <property type="entry name" value="RHO GTPASE-ACTIVATING PROTEIN 11A"/>
    <property type="match status" value="1"/>
</dbReference>
<evidence type="ECO:0000256" key="2">
    <source>
        <dbReference type="SAM" id="SignalP"/>
    </source>
</evidence>
<dbReference type="AlphaFoldDB" id="F2UAX5"/>
<feature type="compositionally biased region" description="Polar residues" evidence="1">
    <location>
        <begin position="176"/>
        <end position="193"/>
    </location>
</feature>
<name>F2UAX5_SALR5</name>
<dbReference type="Proteomes" id="UP000007799">
    <property type="component" value="Unassembled WGS sequence"/>
</dbReference>
<evidence type="ECO:0000313" key="4">
    <source>
        <dbReference type="EMBL" id="EGD73541.1"/>
    </source>
</evidence>
<gene>
    <name evidence="4" type="ORF">PTSG_12281</name>
</gene>
<feature type="chain" id="PRO_5003290475" description="Rho-GAP domain-containing protein" evidence="2">
    <location>
        <begin position="27"/>
        <end position="204"/>
    </location>
</feature>
<feature type="region of interest" description="Disordered" evidence="1">
    <location>
        <begin position="142"/>
        <end position="204"/>
    </location>
</feature>
<dbReference type="Pfam" id="PF00620">
    <property type="entry name" value="RhoGAP"/>
    <property type="match status" value="1"/>
</dbReference>
<dbReference type="Gene3D" id="1.10.555.10">
    <property type="entry name" value="Rho GTPase activation protein"/>
    <property type="match status" value="1"/>
</dbReference>
<dbReference type="InterPro" id="IPR042869">
    <property type="entry name" value="ARHGAP11A/B"/>
</dbReference>
<keyword evidence="2" id="KW-0732">Signal</keyword>
<dbReference type="InParanoid" id="F2UAX5"/>
<dbReference type="GeneID" id="16074402"/>
<dbReference type="RefSeq" id="XP_004993823.1">
    <property type="nucleotide sequence ID" value="XM_004993766.1"/>
</dbReference>
<sequence length="204" mass="22651">MLCLLLPKEHLHTLSFLLLLFRDIAQQDSTQMTIDALASILAPNLIKPLDDSDVTSPRELANHASCVGITALLIEHADQVGTVPVPVLEAAQQLDEDTARVDYQKAISGRRRRRFRWFRKRRQLPRNSGAVSVKTLNLLKQSERAVRDQRSPSMDRRMPNRGSTSSAVQYSRVLNLRSSGDMTANGSQAQTAAPSKPSPLRNAS</sequence>
<proteinExistence type="predicted"/>
<evidence type="ECO:0000259" key="3">
    <source>
        <dbReference type="PROSITE" id="PS50238"/>
    </source>
</evidence>
<evidence type="ECO:0000256" key="1">
    <source>
        <dbReference type="SAM" id="MobiDB-lite"/>
    </source>
</evidence>
<feature type="signal peptide" evidence="2">
    <location>
        <begin position="1"/>
        <end position="26"/>
    </location>
</feature>
<reference evidence="4" key="1">
    <citation type="submission" date="2009-08" db="EMBL/GenBank/DDBJ databases">
        <title>Annotation of Salpingoeca rosetta.</title>
        <authorList>
            <consortium name="The Broad Institute Genome Sequencing Platform"/>
            <person name="Russ C."/>
            <person name="Cuomo C."/>
            <person name="Burger G."/>
            <person name="Gray M.W."/>
            <person name="Holland P.W.H."/>
            <person name="King N."/>
            <person name="Lang F.B.F."/>
            <person name="Roger A.J."/>
            <person name="Ruiz-Trillo I."/>
            <person name="Young S.K."/>
            <person name="Zeng Q."/>
            <person name="Gargeya S."/>
            <person name="Alvarado L."/>
            <person name="Berlin A."/>
            <person name="Chapman S.B."/>
            <person name="Chen Z."/>
            <person name="Freedman E."/>
            <person name="Gellesch M."/>
            <person name="Goldberg J."/>
            <person name="Griggs A."/>
            <person name="Gujja S."/>
            <person name="Heilman E."/>
            <person name="Heiman D."/>
            <person name="Howarth C."/>
            <person name="Mehta T."/>
            <person name="Neiman D."/>
            <person name="Pearson M."/>
            <person name="Roberts A."/>
            <person name="Saif S."/>
            <person name="Shea T."/>
            <person name="Shenoy N."/>
            <person name="Sisk P."/>
            <person name="Stolte C."/>
            <person name="Sykes S."/>
            <person name="White J."/>
            <person name="Yandava C."/>
            <person name="Haas B."/>
            <person name="Nusbaum C."/>
            <person name="Birren B."/>
        </authorList>
    </citation>
    <scope>NUCLEOTIDE SEQUENCE [LARGE SCALE GENOMIC DNA]</scope>
    <source>
        <strain evidence="4">ATCC 50818</strain>
    </source>
</reference>
<dbReference type="PROSITE" id="PS50238">
    <property type="entry name" value="RHOGAP"/>
    <property type="match status" value="1"/>
</dbReference>
<dbReference type="KEGG" id="sre:PTSG_12281"/>
<dbReference type="InterPro" id="IPR000198">
    <property type="entry name" value="RhoGAP_dom"/>
</dbReference>